<sequence length="424" mass="46710">MRRAINVSKKILAFSLAVFMGVAVLGLSLQADAAKKKSSSTYADGDDIAFGTLDGHIINWTILKYDDTTKVALIVSRKTLHSNSVIAYRDSINKMYNDSKTSAGYVRWEDNYWRGWLNQIFYDQCFTDAEKATIQKTSLTEEAAQASLMNFYHDTTLDAYYLAGNVKNSLNMNIYNNQSTTSDYIFFLSSDEYTEYKETMKYESNNTWPLRTNAYDDPAQGLFVSDSKKLIERKYYYLGDGIRPAMYVKLGKTDEEKAAEAEGNTDTSSSDTIVTSDNQSTNKSTTDSDKKETSNNTTSNNTSSNQTSAANSSSSASTSTSTAKATSSKKYANNGTNIGNITLPDDAAYSMSNGSTAQVAIDLDYLNSTDKKYNITYKSSDASVFTVDSNGLITSVAKGTGTLTVRMKKSNGKTYTMTCRIDVT</sequence>
<dbReference type="SUPFAM" id="SSF49373">
    <property type="entry name" value="Invasin/intimin cell-adhesion fragments"/>
    <property type="match status" value="1"/>
</dbReference>
<proteinExistence type="predicted"/>
<feature type="chain" id="PRO_5010169244" evidence="2">
    <location>
        <begin position="34"/>
        <end position="424"/>
    </location>
</feature>
<dbReference type="InterPro" id="IPR046240">
    <property type="entry name" value="DUF6273"/>
</dbReference>
<evidence type="ECO:0000259" key="4">
    <source>
        <dbReference type="Pfam" id="PF22359"/>
    </source>
</evidence>
<feature type="domain" description="DUF6273" evidence="3">
    <location>
        <begin position="88"/>
        <end position="249"/>
    </location>
</feature>
<feature type="compositionally biased region" description="Low complexity" evidence="1">
    <location>
        <begin position="294"/>
        <end position="334"/>
    </location>
</feature>
<evidence type="ECO:0000313" key="6">
    <source>
        <dbReference type="Proteomes" id="UP000182321"/>
    </source>
</evidence>
<feature type="compositionally biased region" description="Low complexity" evidence="1">
    <location>
        <begin position="265"/>
        <end position="277"/>
    </location>
</feature>
<dbReference type="Pfam" id="PF22359">
    <property type="entry name" value="Big-like"/>
    <property type="match status" value="1"/>
</dbReference>
<protein>
    <submittedName>
        <fullName evidence="5">Ig-like domain (Group 2)</fullName>
    </submittedName>
</protein>
<dbReference type="InterPro" id="IPR008964">
    <property type="entry name" value="Invasin/intimin_cell_adhesion"/>
</dbReference>
<feature type="signal peptide" evidence="2">
    <location>
        <begin position="1"/>
        <end position="33"/>
    </location>
</feature>
<dbReference type="EMBL" id="FNZX01000003">
    <property type="protein sequence ID" value="SEK18867.1"/>
    <property type="molecule type" value="Genomic_DNA"/>
</dbReference>
<keyword evidence="6" id="KW-1185">Reference proteome</keyword>
<reference evidence="6" key="1">
    <citation type="submission" date="2016-10" db="EMBL/GenBank/DDBJ databases">
        <authorList>
            <person name="Varghese N."/>
        </authorList>
    </citation>
    <scope>NUCLEOTIDE SEQUENCE [LARGE SCALE GENOMIC DNA]</scope>
    <source>
        <strain evidence="6">ACV-9</strain>
    </source>
</reference>
<name>A0A1H7F0I1_9FIRM</name>
<gene>
    <name evidence="5" type="ORF">SAMN02910377_00205</name>
</gene>
<evidence type="ECO:0000259" key="3">
    <source>
        <dbReference type="Pfam" id="PF19789"/>
    </source>
</evidence>
<evidence type="ECO:0000256" key="2">
    <source>
        <dbReference type="SAM" id="SignalP"/>
    </source>
</evidence>
<evidence type="ECO:0000256" key="1">
    <source>
        <dbReference type="SAM" id="MobiDB-lite"/>
    </source>
</evidence>
<dbReference type="Gene3D" id="2.60.40.1080">
    <property type="match status" value="1"/>
</dbReference>
<accession>A0A1H7F0I1</accession>
<evidence type="ECO:0000313" key="5">
    <source>
        <dbReference type="EMBL" id="SEK18867.1"/>
    </source>
</evidence>
<organism evidence="5 6">
    <name type="scientific">Pseudobutyrivibrio ruminis</name>
    <dbReference type="NCBI Taxonomy" id="46206"/>
    <lineage>
        <taxon>Bacteria</taxon>
        <taxon>Bacillati</taxon>
        <taxon>Bacillota</taxon>
        <taxon>Clostridia</taxon>
        <taxon>Lachnospirales</taxon>
        <taxon>Lachnospiraceae</taxon>
        <taxon>Pseudobutyrivibrio</taxon>
    </lineage>
</organism>
<keyword evidence="2" id="KW-0732">Signal</keyword>
<dbReference type="Pfam" id="PF19789">
    <property type="entry name" value="DUF6273"/>
    <property type="match status" value="1"/>
</dbReference>
<feature type="domain" description="Surface layer protein bacterial Ig-like" evidence="4">
    <location>
        <begin position="374"/>
        <end position="407"/>
    </location>
</feature>
<dbReference type="Proteomes" id="UP000182321">
    <property type="component" value="Unassembled WGS sequence"/>
</dbReference>
<dbReference type="AlphaFoldDB" id="A0A1H7F0I1"/>
<feature type="region of interest" description="Disordered" evidence="1">
    <location>
        <begin position="258"/>
        <end position="338"/>
    </location>
</feature>
<dbReference type="RefSeq" id="WP_074788720.1">
    <property type="nucleotide sequence ID" value="NZ_FNZX01000003.1"/>
</dbReference>
<dbReference type="InterPro" id="IPR054604">
    <property type="entry name" value="SbsC_Big-like"/>
</dbReference>